<keyword evidence="3" id="KW-1185">Reference proteome</keyword>
<dbReference type="Gramene" id="PRQ37192">
    <property type="protein sequence ID" value="PRQ37192"/>
    <property type="gene ID" value="RchiOBHm_Chr4g0399811"/>
</dbReference>
<evidence type="ECO:0000313" key="3">
    <source>
        <dbReference type="Proteomes" id="UP000238479"/>
    </source>
</evidence>
<protein>
    <submittedName>
        <fullName evidence="2">Uncharacterized protein</fullName>
    </submittedName>
</protein>
<proteinExistence type="predicted"/>
<name>A0A2P6QSM9_ROSCH</name>
<gene>
    <name evidence="2" type="ORF">RchiOBHm_Chr4g0399811</name>
</gene>
<sequence length="100" mass="11417">MVWRRCGLWSGSFLVRRRRIGFRVCSNRVRWVGIDRDLQSIVVVFGVGLGGFLGIAPLRRLLERENGGSETSRVGVDRLDRSRYRIPASIAGDQILFVWV</sequence>
<comment type="caution">
    <text evidence="2">The sequence shown here is derived from an EMBL/GenBank/DDBJ whole genome shotgun (WGS) entry which is preliminary data.</text>
</comment>
<accession>A0A2P6QSM9</accession>
<feature type="transmembrane region" description="Helical" evidence="1">
    <location>
        <begin position="38"/>
        <end position="58"/>
    </location>
</feature>
<dbReference type="EMBL" id="PDCK01000042">
    <property type="protein sequence ID" value="PRQ37192.1"/>
    <property type="molecule type" value="Genomic_DNA"/>
</dbReference>
<dbReference type="Proteomes" id="UP000238479">
    <property type="component" value="Chromosome 4"/>
</dbReference>
<evidence type="ECO:0000256" key="1">
    <source>
        <dbReference type="SAM" id="Phobius"/>
    </source>
</evidence>
<keyword evidence="1" id="KW-0812">Transmembrane</keyword>
<keyword evidence="1" id="KW-0472">Membrane</keyword>
<dbReference type="AlphaFoldDB" id="A0A2P6QSM9"/>
<reference evidence="2 3" key="1">
    <citation type="journal article" date="2018" name="Nat. Genet.">
        <title>The Rosa genome provides new insights in the design of modern roses.</title>
        <authorList>
            <person name="Bendahmane M."/>
        </authorList>
    </citation>
    <scope>NUCLEOTIDE SEQUENCE [LARGE SCALE GENOMIC DNA]</scope>
    <source>
        <strain evidence="3">cv. Old Blush</strain>
    </source>
</reference>
<organism evidence="2 3">
    <name type="scientific">Rosa chinensis</name>
    <name type="common">China rose</name>
    <dbReference type="NCBI Taxonomy" id="74649"/>
    <lineage>
        <taxon>Eukaryota</taxon>
        <taxon>Viridiplantae</taxon>
        <taxon>Streptophyta</taxon>
        <taxon>Embryophyta</taxon>
        <taxon>Tracheophyta</taxon>
        <taxon>Spermatophyta</taxon>
        <taxon>Magnoliopsida</taxon>
        <taxon>eudicotyledons</taxon>
        <taxon>Gunneridae</taxon>
        <taxon>Pentapetalae</taxon>
        <taxon>rosids</taxon>
        <taxon>fabids</taxon>
        <taxon>Rosales</taxon>
        <taxon>Rosaceae</taxon>
        <taxon>Rosoideae</taxon>
        <taxon>Rosoideae incertae sedis</taxon>
        <taxon>Rosa</taxon>
    </lineage>
</organism>
<evidence type="ECO:0000313" key="2">
    <source>
        <dbReference type="EMBL" id="PRQ37192.1"/>
    </source>
</evidence>
<keyword evidence="1" id="KW-1133">Transmembrane helix</keyword>